<sequence>MFMAMPRCRWYAIVKPHAAHGMRDLSREVPGRSDTASATSLCLRSTHHKQSEAALTDGTSTTVTFRIRCGGQRPGGSHPIAHSLRMSSQ</sequence>
<keyword evidence="3" id="KW-1185">Reference proteome</keyword>
<reference evidence="2 3" key="1">
    <citation type="journal article" date="2015" name="Biotechnol. Biofuels">
        <title>Enhanced degradation of softwood versus hardwood by the white-rot fungus Pycnoporus coccineus.</title>
        <authorList>
            <person name="Couturier M."/>
            <person name="Navarro D."/>
            <person name="Chevret D."/>
            <person name="Henrissat B."/>
            <person name="Piumi F."/>
            <person name="Ruiz-Duenas F.J."/>
            <person name="Martinez A.T."/>
            <person name="Grigoriev I.V."/>
            <person name="Riley R."/>
            <person name="Lipzen A."/>
            <person name="Berrin J.G."/>
            <person name="Master E.R."/>
            <person name="Rosso M.N."/>
        </authorList>
    </citation>
    <scope>NUCLEOTIDE SEQUENCE [LARGE SCALE GENOMIC DNA]</scope>
    <source>
        <strain evidence="2 3">BRFM310</strain>
    </source>
</reference>
<name>A0A1Y2IBS6_TRAC3</name>
<accession>A0A1Y2IBS6</accession>
<feature type="region of interest" description="Disordered" evidence="1">
    <location>
        <begin position="69"/>
        <end position="89"/>
    </location>
</feature>
<dbReference type="AlphaFoldDB" id="A0A1Y2IBS6"/>
<dbReference type="Proteomes" id="UP000193067">
    <property type="component" value="Unassembled WGS sequence"/>
</dbReference>
<gene>
    <name evidence="2" type="ORF">PYCCODRAFT_971436</name>
</gene>
<evidence type="ECO:0000313" key="2">
    <source>
        <dbReference type="EMBL" id="OSC98569.1"/>
    </source>
</evidence>
<proteinExistence type="predicted"/>
<dbReference type="EMBL" id="KZ084136">
    <property type="protein sequence ID" value="OSC98569.1"/>
    <property type="molecule type" value="Genomic_DNA"/>
</dbReference>
<organism evidence="2 3">
    <name type="scientific">Trametes coccinea (strain BRFM310)</name>
    <name type="common">Pycnoporus coccineus</name>
    <dbReference type="NCBI Taxonomy" id="1353009"/>
    <lineage>
        <taxon>Eukaryota</taxon>
        <taxon>Fungi</taxon>
        <taxon>Dikarya</taxon>
        <taxon>Basidiomycota</taxon>
        <taxon>Agaricomycotina</taxon>
        <taxon>Agaricomycetes</taxon>
        <taxon>Polyporales</taxon>
        <taxon>Polyporaceae</taxon>
        <taxon>Trametes</taxon>
    </lineage>
</organism>
<protein>
    <submittedName>
        <fullName evidence="2">Uncharacterized protein</fullName>
    </submittedName>
</protein>
<evidence type="ECO:0000256" key="1">
    <source>
        <dbReference type="SAM" id="MobiDB-lite"/>
    </source>
</evidence>
<evidence type="ECO:0000313" key="3">
    <source>
        <dbReference type="Proteomes" id="UP000193067"/>
    </source>
</evidence>